<dbReference type="Gramene" id="OPUNC01G13950.1">
    <property type="protein sequence ID" value="OPUNC01G13950.1"/>
    <property type="gene ID" value="OPUNC01G13950"/>
</dbReference>
<evidence type="ECO:0000313" key="1">
    <source>
        <dbReference type="EnsemblPlants" id="OPUNC01G13950.1"/>
    </source>
</evidence>
<name>A0A0E0JI24_ORYPU</name>
<dbReference type="HOGENOM" id="CLU_165066_0_0_1"/>
<organism evidence="1">
    <name type="scientific">Oryza punctata</name>
    <name type="common">Red rice</name>
    <dbReference type="NCBI Taxonomy" id="4537"/>
    <lineage>
        <taxon>Eukaryota</taxon>
        <taxon>Viridiplantae</taxon>
        <taxon>Streptophyta</taxon>
        <taxon>Embryophyta</taxon>
        <taxon>Tracheophyta</taxon>
        <taxon>Spermatophyta</taxon>
        <taxon>Magnoliopsida</taxon>
        <taxon>Liliopsida</taxon>
        <taxon>Poales</taxon>
        <taxon>Poaceae</taxon>
        <taxon>BOP clade</taxon>
        <taxon>Oryzoideae</taxon>
        <taxon>Oryzeae</taxon>
        <taxon>Oryzinae</taxon>
        <taxon>Oryza</taxon>
    </lineage>
</organism>
<evidence type="ECO:0000313" key="2">
    <source>
        <dbReference type="Proteomes" id="UP000026962"/>
    </source>
</evidence>
<reference evidence="1" key="1">
    <citation type="submission" date="2015-04" db="UniProtKB">
        <authorList>
            <consortium name="EnsemblPlants"/>
        </authorList>
    </citation>
    <scope>IDENTIFICATION</scope>
</reference>
<protein>
    <submittedName>
        <fullName evidence="1">Uncharacterized protein</fullName>
    </submittedName>
</protein>
<dbReference type="Proteomes" id="UP000026962">
    <property type="component" value="Chromosome 1"/>
</dbReference>
<dbReference type="EnsemblPlants" id="OPUNC01G13950.1">
    <property type="protein sequence ID" value="OPUNC01G13950.1"/>
    <property type="gene ID" value="OPUNC01G13950"/>
</dbReference>
<proteinExistence type="predicted"/>
<sequence>MGGKKKSGSGFSSAAASWFACLGSKAAAVGSGSGGRAAGYDAAGGMVGAAKHFSSGEVSDRVPVNLDRMAHGTHIYGEIRKPASRSSGRIAVDD</sequence>
<dbReference type="AlphaFoldDB" id="A0A0E0JI24"/>
<accession>A0A0E0JI24</accession>
<dbReference type="PROSITE" id="PS51257">
    <property type="entry name" value="PROKAR_LIPOPROTEIN"/>
    <property type="match status" value="1"/>
</dbReference>
<reference evidence="1" key="2">
    <citation type="submission" date="2018-05" db="EMBL/GenBank/DDBJ databases">
        <title>OpunRS2 (Oryza punctata Reference Sequence Version 2).</title>
        <authorList>
            <person name="Zhang J."/>
            <person name="Kudrna D."/>
            <person name="Lee S."/>
            <person name="Talag J."/>
            <person name="Welchert J."/>
            <person name="Wing R.A."/>
        </authorList>
    </citation>
    <scope>NUCLEOTIDE SEQUENCE [LARGE SCALE GENOMIC DNA]</scope>
</reference>
<keyword evidence="2" id="KW-1185">Reference proteome</keyword>